<gene>
    <name evidence="2" type="ORF">PGTG_07526</name>
</gene>
<evidence type="ECO:0000313" key="3">
    <source>
        <dbReference type="Proteomes" id="UP000008783"/>
    </source>
</evidence>
<feature type="chain" id="PRO_5003173241" description="Secreted protein" evidence="1">
    <location>
        <begin position="29"/>
        <end position="123"/>
    </location>
</feature>
<dbReference type="HOGENOM" id="CLU_2016327_0_0_1"/>
<dbReference type="InParanoid" id="E3KDB4"/>
<keyword evidence="3" id="KW-1185">Reference proteome</keyword>
<sequence>MSGLCAIGRYGVVFALLLKSFSVAPGLGGPPPDPSLYTARCQQCWQVAGSPSEFINTMYKTITFNFYPCSAISHDRTCRQTFRLQRYCCVRCWHFVNVSLGGGCPVHGQLTQYIPREPRQALG</sequence>
<dbReference type="Proteomes" id="UP000008783">
    <property type="component" value="Unassembled WGS sequence"/>
</dbReference>
<dbReference type="AlphaFoldDB" id="E3KDB4"/>
<keyword evidence="1" id="KW-0732">Signal</keyword>
<name>E3KDB4_PUCGT</name>
<dbReference type="VEuPathDB" id="FungiDB:PGTG_07526"/>
<evidence type="ECO:0000313" key="2">
    <source>
        <dbReference type="EMBL" id="EFP82129.2"/>
    </source>
</evidence>
<proteinExistence type="predicted"/>
<dbReference type="RefSeq" id="XP_003326548.2">
    <property type="nucleotide sequence ID" value="XM_003326500.2"/>
</dbReference>
<protein>
    <recommendedName>
        <fullName evidence="4">Secreted protein</fullName>
    </recommendedName>
</protein>
<feature type="signal peptide" evidence="1">
    <location>
        <begin position="1"/>
        <end position="28"/>
    </location>
</feature>
<dbReference type="EMBL" id="DS178281">
    <property type="protein sequence ID" value="EFP82129.2"/>
    <property type="molecule type" value="Genomic_DNA"/>
</dbReference>
<accession>E3KDB4</accession>
<organism evidence="2 3">
    <name type="scientific">Puccinia graminis f. sp. tritici (strain CRL 75-36-700-3 / race SCCL)</name>
    <name type="common">Black stem rust fungus</name>
    <dbReference type="NCBI Taxonomy" id="418459"/>
    <lineage>
        <taxon>Eukaryota</taxon>
        <taxon>Fungi</taxon>
        <taxon>Dikarya</taxon>
        <taxon>Basidiomycota</taxon>
        <taxon>Pucciniomycotina</taxon>
        <taxon>Pucciniomycetes</taxon>
        <taxon>Pucciniales</taxon>
        <taxon>Pucciniaceae</taxon>
        <taxon>Puccinia</taxon>
    </lineage>
</organism>
<dbReference type="GeneID" id="10534660"/>
<reference key="1">
    <citation type="submission" date="2007-01" db="EMBL/GenBank/DDBJ databases">
        <title>The Genome Sequence of Puccinia graminis f. sp. tritici Strain CRL 75-36-700-3.</title>
        <authorList>
            <consortium name="The Broad Institute Genome Sequencing Platform"/>
            <person name="Birren B."/>
            <person name="Lander E."/>
            <person name="Galagan J."/>
            <person name="Nusbaum C."/>
            <person name="Devon K."/>
            <person name="Cuomo C."/>
            <person name="Jaffe D."/>
            <person name="Butler J."/>
            <person name="Alvarez P."/>
            <person name="Gnerre S."/>
            <person name="Grabherr M."/>
            <person name="Mauceli E."/>
            <person name="Brockman W."/>
            <person name="Young S."/>
            <person name="LaButti K."/>
            <person name="Sykes S."/>
            <person name="DeCaprio D."/>
            <person name="Crawford M."/>
            <person name="Koehrsen M."/>
            <person name="Engels R."/>
            <person name="Montgomery P."/>
            <person name="Pearson M."/>
            <person name="Howarth C."/>
            <person name="Larson L."/>
            <person name="White J."/>
            <person name="Zeng Q."/>
            <person name="Kodira C."/>
            <person name="Yandava C."/>
            <person name="Alvarado L."/>
            <person name="O'Leary S."/>
            <person name="Szabo L."/>
            <person name="Dean R."/>
            <person name="Schein J."/>
        </authorList>
    </citation>
    <scope>NUCLEOTIDE SEQUENCE</scope>
    <source>
        <strain>CRL 75-36-700-3</strain>
    </source>
</reference>
<dbReference type="KEGG" id="pgr:PGTG_07526"/>
<reference evidence="3" key="2">
    <citation type="journal article" date="2011" name="Proc. Natl. Acad. Sci. U.S.A.">
        <title>Obligate biotrophy features unraveled by the genomic analysis of rust fungi.</title>
        <authorList>
            <person name="Duplessis S."/>
            <person name="Cuomo C.A."/>
            <person name="Lin Y.-C."/>
            <person name="Aerts A."/>
            <person name="Tisserant E."/>
            <person name="Veneault-Fourrey C."/>
            <person name="Joly D.L."/>
            <person name="Hacquard S."/>
            <person name="Amselem J."/>
            <person name="Cantarel B.L."/>
            <person name="Chiu R."/>
            <person name="Coutinho P.M."/>
            <person name="Feau N."/>
            <person name="Field M."/>
            <person name="Frey P."/>
            <person name="Gelhaye E."/>
            <person name="Goldberg J."/>
            <person name="Grabherr M.G."/>
            <person name="Kodira C.D."/>
            <person name="Kohler A."/>
            <person name="Kuees U."/>
            <person name="Lindquist E.A."/>
            <person name="Lucas S.M."/>
            <person name="Mago R."/>
            <person name="Mauceli E."/>
            <person name="Morin E."/>
            <person name="Murat C."/>
            <person name="Pangilinan J.L."/>
            <person name="Park R."/>
            <person name="Pearson M."/>
            <person name="Quesneville H."/>
            <person name="Rouhier N."/>
            <person name="Sakthikumar S."/>
            <person name="Salamov A.A."/>
            <person name="Schmutz J."/>
            <person name="Selles B."/>
            <person name="Shapiro H."/>
            <person name="Tanguay P."/>
            <person name="Tuskan G.A."/>
            <person name="Henrissat B."/>
            <person name="Van de Peer Y."/>
            <person name="Rouze P."/>
            <person name="Ellis J.G."/>
            <person name="Dodds P.N."/>
            <person name="Schein J.E."/>
            <person name="Zhong S."/>
            <person name="Hamelin R.C."/>
            <person name="Grigoriev I.V."/>
            <person name="Szabo L.J."/>
            <person name="Martin F."/>
        </authorList>
    </citation>
    <scope>NUCLEOTIDE SEQUENCE [LARGE SCALE GENOMIC DNA]</scope>
    <source>
        <strain evidence="3">CRL 75-36-700-3 / race SCCL</strain>
    </source>
</reference>
<evidence type="ECO:0000256" key="1">
    <source>
        <dbReference type="SAM" id="SignalP"/>
    </source>
</evidence>
<evidence type="ECO:0008006" key="4">
    <source>
        <dbReference type="Google" id="ProtNLM"/>
    </source>
</evidence>